<protein>
    <recommendedName>
        <fullName evidence="4">Type VII secretion-associated protein</fullName>
    </recommendedName>
</protein>
<dbReference type="HOGENOM" id="CLU_613527_0_0_11"/>
<proteinExistence type="predicted"/>
<name>X5DPP1_9CORY</name>
<sequence>MSTSIVATAVALTESGILVNGLCVTDLLSGYEVRCADSETDGDIDGSAGAPVFRGSGVPVRRLEAVRELVEEVLQARADDPELTSANPLVPRTVFPWGIGADTTDILVAGPDKDATAAYLCMTGVRARTVDVSRALRLAGDLAEARAEVAATASPDDEPDRDEDMPHIIVDGDRGGGTLSRRVRVLAAVSVTLVCLVAGVVALRSTGAGQASGTATGIQLEEGEESPEEKPDQGDSGWRELSAGDSPAGEGAGDPVAAVTVDVAGWRMTESTSDSEIWTSGDAGMRVLVAARPTPVGTQGELDAAMLGALDGLDGNGDIAVTNRSPVAYEEYFPDSTTSWQVRLVDGHQVSVGCQYREVSDERRETCERFNATARVTAAAG</sequence>
<dbReference type="OrthoDB" id="4400885at2"/>
<keyword evidence="3" id="KW-1185">Reference proteome</keyword>
<evidence type="ECO:0000313" key="2">
    <source>
        <dbReference type="EMBL" id="AHW63239.1"/>
    </source>
</evidence>
<dbReference type="InterPro" id="IPR023840">
    <property type="entry name" value="T7SS_Rv3446c"/>
</dbReference>
<gene>
    <name evidence="2" type="ORF">CGLY_03955</name>
</gene>
<dbReference type="EMBL" id="CP006842">
    <property type="protein sequence ID" value="AHW63239.1"/>
    <property type="molecule type" value="Genomic_DNA"/>
</dbReference>
<accession>X5DPP1</accession>
<dbReference type="Proteomes" id="UP000023703">
    <property type="component" value="Chromosome"/>
</dbReference>
<dbReference type="STRING" id="1404245.CGLY_03955"/>
<feature type="compositionally biased region" description="Basic and acidic residues" evidence="1">
    <location>
        <begin position="164"/>
        <end position="173"/>
    </location>
</feature>
<evidence type="ECO:0000256" key="1">
    <source>
        <dbReference type="SAM" id="MobiDB-lite"/>
    </source>
</evidence>
<organism evidence="2 3">
    <name type="scientific">Corynebacterium glyciniphilum AJ 3170</name>
    <dbReference type="NCBI Taxonomy" id="1404245"/>
    <lineage>
        <taxon>Bacteria</taxon>
        <taxon>Bacillati</taxon>
        <taxon>Actinomycetota</taxon>
        <taxon>Actinomycetes</taxon>
        <taxon>Mycobacteriales</taxon>
        <taxon>Corynebacteriaceae</taxon>
        <taxon>Corynebacterium</taxon>
    </lineage>
</organism>
<reference evidence="2 3" key="1">
    <citation type="journal article" date="2015" name="Int. J. Syst. Evol. Microbiol.">
        <title>Revisiting Corynebacterium glyciniphilum (ex Kubota et al., 1972) sp. nov., nom. rev., isolated from putrefied banana.</title>
        <authorList>
            <person name="Al-Dilaimi A."/>
            <person name="Bednarz H."/>
            <person name="Lomker A."/>
            <person name="Niehaus K."/>
            <person name="Kalinowski J."/>
            <person name="Ruckert C."/>
        </authorList>
    </citation>
    <scope>NUCLEOTIDE SEQUENCE [LARGE SCALE GENOMIC DNA]</scope>
    <source>
        <strain evidence="2">AJ 3170</strain>
    </source>
</reference>
<dbReference type="NCBIfam" id="TIGR03931">
    <property type="entry name" value="T7SS_Rv3446c"/>
    <property type="match status" value="1"/>
</dbReference>
<evidence type="ECO:0000313" key="3">
    <source>
        <dbReference type="Proteomes" id="UP000023703"/>
    </source>
</evidence>
<evidence type="ECO:0008006" key="4">
    <source>
        <dbReference type="Google" id="ProtNLM"/>
    </source>
</evidence>
<feature type="region of interest" description="Disordered" evidence="1">
    <location>
        <begin position="149"/>
        <end position="173"/>
    </location>
</feature>
<dbReference type="RefSeq" id="WP_038546474.1">
    <property type="nucleotide sequence ID" value="NZ_CP006842.1"/>
</dbReference>
<feature type="compositionally biased region" description="Low complexity" evidence="1">
    <location>
        <begin position="208"/>
        <end position="217"/>
    </location>
</feature>
<dbReference type="AlphaFoldDB" id="X5DPP1"/>
<feature type="region of interest" description="Disordered" evidence="1">
    <location>
        <begin position="208"/>
        <end position="255"/>
    </location>
</feature>
<dbReference type="KEGG" id="cgy:CGLY_03955"/>
<dbReference type="eggNOG" id="ENOG5031J0K">
    <property type="taxonomic scope" value="Bacteria"/>
</dbReference>